<feature type="domain" description="Ketoreductase" evidence="4">
    <location>
        <begin position="10"/>
        <end position="194"/>
    </location>
</feature>
<keyword evidence="6" id="KW-1185">Reference proteome</keyword>
<dbReference type="PANTHER" id="PTHR44196:SF1">
    <property type="entry name" value="DEHYDROGENASE_REDUCTASE SDR FAMILY MEMBER 7B"/>
    <property type="match status" value="1"/>
</dbReference>
<keyword evidence="2" id="KW-0560">Oxidoreductase</keyword>
<dbReference type="InterPro" id="IPR057326">
    <property type="entry name" value="KR_dom"/>
</dbReference>
<dbReference type="PRINTS" id="PR00080">
    <property type="entry name" value="SDRFAMILY"/>
</dbReference>
<evidence type="ECO:0000256" key="2">
    <source>
        <dbReference type="ARBA" id="ARBA00023002"/>
    </source>
</evidence>
<evidence type="ECO:0000256" key="3">
    <source>
        <dbReference type="RuleBase" id="RU000363"/>
    </source>
</evidence>
<dbReference type="PROSITE" id="PS00061">
    <property type="entry name" value="ADH_SHORT"/>
    <property type="match status" value="1"/>
</dbReference>
<dbReference type="EMBL" id="BJZT01000041">
    <property type="protein sequence ID" value="GEP01318.1"/>
    <property type="molecule type" value="Genomic_DNA"/>
</dbReference>
<dbReference type="RefSeq" id="WP_147081506.1">
    <property type="nucleotide sequence ID" value="NZ_BJZT01000041.1"/>
</dbReference>
<dbReference type="PANTHER" id="PTHR44196">
    <property type="entry name" value="DEHYDROGENASE/REDUCTASE SDR FAMILY MEMBER 7B"/>
    <property type="match status" value="1"/>
</dbReference>
<dbReference type="InterPro" id="IPR002347">
    <property type="entry name" value="SDR_fam"/>
</dbReference>
<comment type="caution">
    <text evidence="5">The sequence shown here is derived from an EMBL/GenBank/DDBJ whole genome shotgun (WGS) entry which is preliminary data.</text>
</comment>
<proteinExistence type="inferred from homology"/>
<dbReference type="GO" id="GO:0016020">
    <property type="term" value="C:membrane"/>
    <property type="evidence" value="ECO:0007669"/>
    <property type="project" value="TreeGrafter"/>
</dbReference>
<comment type="similarity">
    <text evidence="1 3">Belongs to the short-chain dehydrogenases/reductases (SDR) family.</text>
</comment>
<dbReference type="Gene3D" id="3.40.50.720">
    <property type="entry name" value="NAD(P)-binding Rossmann-like Domain"/>
    <property type="match status" value="1"/>
</dbReference>
<accession>A0A512IUD3</accession>
<evidence type="ECO:0000313" key="6">
    <source>
        <dbReference type="Proteomes" id="UP000321258"/>
    </source>
</evidence>
<evidence type="ECO:0000259" key="4">
    <source>
        <dbReference type="SMART" id="SM00822"/>
    </source>
</evidence>
<dbReference type="Pfam" id="PF00106">
    <property type="entry name" value="adh_short"/>
    <property type="match status" value="1"/>
</dbReference>
<sequence>MTTRFELRGRIALVTGAAGGIGAALSLALADRGCSLALADRDPAGLAATARSAAARGVAVSEHVLDLADPGAILALPEAVSARHGGLHVLVNNAGVALGGRFAEVDLSDVAWLIDINLHAVMRMTHAFLPMLTAAGPAQIVNLSSIYGIVAPAGQAAYSASKFAVRGFTEALRHEYAGTPLGVTLVHPGGVATGIARSARTPLGGDADLIAAGIAALERKLTMKPEEAARIIRAGIEARAPRVIVGADARRVALIQRLMPVRYWSLLRRAIEG</sequence>
<dbReference type="GO" id="GO:0016491">
    <property type="term" value="F:oxidoreductase activity"/>
    <property type="evidence" value="ECO:0007669"/>
    <property type="project" value="UniProtKB-KW"/>
</dbReference>
<protein>
    <submittedName>
        <fullName evidence="5">Acetoin dehydrogenase</fullName>
    </submittedName>
</protein>
<organism evidence="5 6">
    <name type="scientific">Methylobacterium haplocladii</name>
    <dbReference type="NCBI Taxonomy" id="1176176"/>
    <lineage>
        <taxon>Bacteria</taxon>
        <taxon>Pseudomonadati</taxon>
        <taxon>Pseudomonadota</taxon>
        <taxon>Alphaproteobacteria</taxon>
        <taxon>Hyphomicrobiales</taxon>
        <taxon>Methylobacteriaceae</taxon>
        <taxon>Methylobacterium</taxon>
    </lineage>
</organism>
<dbReference type="SUPFAM" id="SSF51735">
    <property type="entry name" value="NAD(P)-binding Rossmann-fold domains"/>
    <property type="match status" value="1"/>
</dbReference>
<dbReference type="InterPro" id="IPR020904">
    <property type="entry name" value="Sc_DH/Rdtase_CS"/>
</dbReference>
<evidence type="ECO:0000256" key="1">
    <source>
        <dbReference type="ARBA" id="ARBA00006484"/>
    </source>
</evidence>
<gene>
    <name evidence="5" type="ORF">MHA02_37050</name>
</gene>
<dbReference type="OrthoDB" id="9793825at2"/>
<dbReference type="SMART" id="SM00822">
    <property type="entry name" value="PKS_KR"/>
    <property type="match status" value="1"/>
</dbReference>
<dbReference type="CDD" id="cd05233">
    <property type="entry name" value="SDR_c"/>
    <property type="match status" value="1"/>
</dbReference>
<dbReference type="AlphaFoldDB" id="A0A512IUD3"/>
<evidence type="ECO:0000313" key="5">
    <source>
        <dbReference type="EMBL" id="GEP01318.1"/>
    </source>
</evidence>
<dbReference type="PRINTS" id="PR00081">
    <property type="entry name" value="GDHRDH"/>
</dbReference>
<dbReference type="Proteomes" id="UP000321258">
    <property type="component" value="Unassembled WGS sequence"/>
</dbReference>
<name>A0A512IUD3_9HYPH</name>
<dbReference type="InterPro" id="IPR036291">
    <property type="entry name" value="NAD(P)-bd_dom_sf"/>
</dbReference>
<reference evidence="5 6" key="1">
    <citation type="submission" date="2019-07" db="EMBL/GenBank/DDBJ databases">
        <title>Whole genome shotgun sequence of Methylobacterium haplocladii NBRC 107714.</title>
        <authorList>
            <person name="Hosoyama A."/>
            <person name="Uohara A."/>
            <person name="Ohji S."/>
            <person name="Ichikawa N."/>
        </authorList>
    </citation>
    <scope>NUCLEOTIDE SEQUENCE [LARGE SCALE GENOMIC DNA]</scope>
    <source>
        <strain evidence="5 6">NBRC 107714</strain>
    </source>
</reference>